<evidence type="ECO:0000256" key="7">
    <source>
        <dbReference type="ARBA" id="ARBA00022984"/>
    </source>
</evidence>
<keyword evidence="6 10" id="KW-0133">Cell shape</keyword>
<dbReference type="Pfam" id="PF08245">
    <property type="entry name" value="Mur_ligase_M"/>
    <property type="match status" value="1"/>
</dbReference>
<dbReference type="InterPro" id="IPR036615">
    <property type="entry name" value="Mur_ligase_C_dom_sf"/>
</dbReference>
<feature type="domain" description="Mur ligase central" evidence="14">
    <location>
        <begin position="112"/>
        <end position="298"/>
    </location>
</feature>
<sequence>MIPLTLAEIAEAVGGRLVHADPAAQVTGPAEYDSREIVAGGLFVAFPGEHVDGHDFGARAVAAGAAAVLATRDMGPDVPAILVDDAQDALAPLARLVGRRLIEAGLTVVGLTGSSGKTTTKDMVAQLAATLGPTVATAGSLNNELGFPVTALRATAETKYLVLEMGASGHGHIRYLNEIVQPRIGVVLNVSMSHLGGYESVDGIAQAKGEMVEDLPAGGVAVLNADDARVAAMASRTGARVVFFGESAGADVRAEDVTLDERGRASYTLVTPDGRVPVSLGMTGRHMVSNSLAAAAVARELGLTGTALADALGAMRTVSTRRMDVFDRADGVTVIDDSYNANPSSTAAALRALATLAGDGRRRSIAVLGQMRELGEHSRDAHAEVGRLVAELGVDRLLVVDPEAAPIADGARSEQMWKGESVLLADQSAAIAALRDDLRPGDVVLVKASRYRTWKVADALRAAEADGVPLTGETALRAAEADGVPLTTGDADA</sequence>
<comment type="subcellular location">
    <subcellularLocation>
        <location evidence="10 11">Cytoplasm</location>
    </subcellularLocation>
</comment>
<proteinExistence type="inferred from homology"/>
<reference evidence="15 16" key="1">
    <citation type="submission" date="2023-07" db="EMBL/GenBank/DDBJ databases">
        <title>Sequencing the genomes of 1000 actinobacteria strains.</title>
        <authorList>
            <person name="Klenk H.-P."/>
        </authorList>
    </citation>
    <scope>NUCLEOTIDE SEQUENCE [LARGE SCALE GENOMIC DNA]</scope>
    <source>
        <strain evidence="15 16">DSM 44711</strain>
    </source>
</reference>
<dbReference type="PANTHER" id="PTHR43024">
    <property type="entry name" value="UDP-N-ACETYLMURAMOYL-TRIPEPTIDE--D-ALANYL-D-ALANINE LIGASE"/>
    <property type="match status" value="1"/>
</dbReference>
<evidence type="ECO:0000256" key="3">
    <source>
        <dbReference type="ARBA" id="ARBA00022618"/>
    </source>
</evidence>
<evidence type="ECO:0000256" key="9">
    <source>
        <dbReference type="ARBA" id="ARBA00023316"/>
    </source>
</evidence>
<dbReference type="Pfam" id="PF02875">
    <property type="entry name" value="Mur_ligase_C"/>
    <property type="match status" value="1"/>
</dbReference>
<keyword evidence="2 10" id="KW-0436">Ligase</keyword>
<evidence type="ECO:0000313" key="16">
    <source>
        <dbReference type="Proteomes" id="UP001183629"/>
    </source>
</evidence>
<keyword evidence="9 10" id="KW-0961">Cell wall biogenesis/degradation</keyword>
<dbReference type="NCBIfam" id="TIGR01143">
    <property type="entry name" value="murF"/>
    <property type="match status" value="1"/>
</dbReference>
<feature type="domain" description="Mur ligase N-terminal catalytic" evidence="12">
    <location>
        <begin position="32"/>
        <end position="80"/>
    </location>
</feature>
<evidence type="ECO:0000259" key="12">
    <source>
        <dbReference type="Pfam" id="PF01225"/>
    </source>
</evidence>
<dbReference type="InterPro" id="IPR013221">
    <property type="entry name" value="Mur_ligase_cen"/>
</dbReference>
<dbReference type="InterPro" id="IPR004101">
    <property type="entry name" value="Mur_ligase_C"/>
</dbReference>
<dbReference type="InterPro" id="IPR051046">
    <property type="entry name" value="MurCDEF_CellWall_CoF430Synth"/>
</dbReference>
<dbReference type="Gene3D" id="3.90.190.20">
    <property type="entry name" value="Mur ligase, C-terminal domain"/>
    <property type="match status" value="1"/>
</dbReference>
<comment type="pathway">
    <text evidence="10 11">Cell wall biogenesis; peptidoglycan biosynthesis.</text>
</comment>
<dbReference type="SUPFAM" id="SSF53244">
    <property type="entry name" value="MurD-like peptide ligases, peptide-binding domain"/>
    <property type="match status" value="1"/>
</dbReference>
<dbReference type="GO" id="GO:0008360">
    <property type="term" value="P:regulation of cell shape"/>
    <property type="evidence" value="ECO:0007669"/>
    <property type="project" value="UniProtKB-KW"/>
</dbReference>
<dbReference type="SUPFAM" id="SSF53623">
    <property type="entry name" value="MurD-like peptide ligases, catalytic domain"/>
    <property type="match status" value="1"/>
</dbReference>
<dbReference type="InterPro" id="IPR005863">
    <property type="entry name" value="UDP-N-AcMur_synth"/>
</dbReference>
<dbReference type="Proteomes" id="UP001183629">
    <property type="component" value="Unassembled WGS sequence"/>
</dbReference>
<evidence type="ECO:0000256" key="4">
    <source>
        <dbReference type="ARBA" id="ARBA00022741"/>
    </source>
</evidence>
<dbReference type="HAMAP" id="MF_02019">
    <property type="entry name" value="MurF"/>
    <property type="match status" value="1"/>
</dbReference>
<dbReference type="AlphaFoldDB" id="A0AAE3ZNV5"/>
<keyword evidence="5 10" id="KW-0067">ATP-binding</keyword>
<dbReference type="Gene3D" id="3.40.1190.10">
    <property type="entry name" value="Mur-like, catalytic domain"/>
    <property type="match status" value="1"/>
</dbReference>
<dbReference type="InterPro" id="IPR035911">
    <property type="entry name" value="MurE/MurF_N"/>
</dbReference>
<keyword evidence="4 10" id="KW-0547">Nucleotide-binding</keyword>
<dbReference type="GO" id="GO:0005737">
    <property type="term" value="C:cytoplasm"/>
    <property type="evidence" value="ECO:0007669"/>
    <property type="project" value="UniProtKB-SubCell"/>
</dbReference>
<dbReference type="EMBL" id="JAVDYC010000001">
    <property type="protein sequence ID" value="MDR7321578.1"/>
    <property type="molecule type" value="Genomic_DNA"/>
</dbReference>
<keyword evidence="3 10" id="KW-0132">Cell division</keyword>
<dbReference type="GO" id="GO:0047480">
    <property type="term" value="F:UDP-N-acetylmuramoyl-tripeptide-D-alanyl-D-alanine ligase activity"/>
    <property type="evidence" value="ECO:0007669"/>
    <property type="project" value="UniProtKB-UniRule"/>
</dbReference>
<feature type="binding site" evidence="10">
    <location>
        <begin position="113"/>
        <end position="119"/>
    </location>
    <ligand>
        <name>ATP</name>
        <dbReference type="ChEBI" id="CHEBI:30616"/>
    </ligand>
</feature>
<dbReference type="GO" id="GO:0051301">
    <property type="term" value="P:cell division"/>
    <property type="evidence" value="ECO:0007669"/>
    <property type="project" value="UniProtKB-KW"/>
</dbReference>
<organism evidence="15 16">
    <name type="scientific">Catenuloplanes niger</name>
    <dbReference type="NCBI Taxonomy" id="587534"/>
    <lineage>
        <taxon>Bacteria</taxon>
        <taxon>Bacillati</taxon>
        <taxon>Actinomycetota</taxon>
        <taxon>Actinomycetes</taxon>
        <taxon>Micromonosporales</taxon>
        <taxon>Micromonosporaceae</taxon>
        <taxon>Catenuloplanes</taxon>
    </lineage>
</organism>
<evidence type="ECO:0000256" key="11">
    <source>
        <dbReference type="RuleBase" id="RU004136"/>
    </source>
</evidence>
<accession>A0AAE3ZNV5</accession>
<feature type="domain" description="Mur ligase C-terminal" evidence="13">
    <location>
        <begin position="321"/>
        <end position="450"/>
    </location>
</feature>
<evidence type="ECO:0000256" key="5">
    <source>
        <dbReference type="ARBA" id="ARBA00022840"/>
    </source>
</evidence>
<dbReference type="Gene3D" id="3.40.1390.10">
    <property type="entry name" value="MurE/MurF, N-terminal domain"/>
    <property type="match status" value="1"/>
</dbReference>
<gene>
    <name evidence="10" type="primary">murF</name>
    <name evidence="15" type="ORF">J2S44_001828</name>
</gene>
<dbReference type="Pfam" id="PF01225">
    <property type="entry name" value="Mur_ligase"/>
    <property type="match status" value="1"/>
</dbReference>
<dbReference type="InterPro" id="IPR036565">
    <property type="entry name" value="Mur-like_cat_sf"/>
</dbReference>
<dbReference type="GO" id="GO:0009252">
    <property type="term" value="P:peptidoglycan biosynthetic process"/>
    <property type="evidence" value="ECO:0007669"/>
    <property type="project" value="UniProtKB-UniRule"/>
</dbReference>
<evidence type="ECO:0000256" key="8">
    <source>
        <dbReference type="ARBA" id="ARBA00023306"/>
    </source>
</evidence>
<evidence type="ECO:0000256" key="6">
    <source>
        <dbReference type="ARBA" id="ARBA00022960"/>
    </source>
</evidence>
<dbReference type="InterPro" id="IPR000713">
    <property type="entry name" value="Mur_ligase_N"/>
</dbReference>
<evidence type="ECO:0000256" key="10">
    <source>
        <dbReference type="HAMAP-Rule" id="MF_02019"/>
    </source>
</evidence>
<dbReference type="GO" id="GO:0071555">
    <property type="term" value="P:cell wall organization"/>
    <property type="evidence" value="ECO:0007669"/>
    <property type="project" value="UniProtKB-KW"/>
</dbReference>
<keyword evidence="16" id="KW-1185">Reference proteome</keyword>
<evidence type="ECO:0000256" key="1">
    <source>
        <dbReference type="ARBA" id="ARBA00022490"/>
    </source>
</evidence>
<comment type="caution">
    <text evidence="15">The sequence shown here is derived from an EMBL/GenBank/DDBJ whole genome shotgun (WGS) entry which is preliminary data.</text>
</comment>
<protein>
    <recommendedName>
        <fullName evidence="10 11">UDP-N-acetylmuramoyl-tripeptide--D-alanyl-D-alanine ligase</fullName>
        <ecNumber evidence="10 11">6.3.2.10</ecNumber>
    </recommendedName>
    <alternativeName>
        <fullName evidence="10">D-alanyl-D-alanine-adding enzyme</fullName>
    </alternativeName>
</protein>
<evidence type="ECO:0000259" key="13">
    <source>
        <dbReference type="Pfam" id="PF02875"/>
    </source>
</evidence>
<dbReference type="SUPFAM" id="SSF63418">
    <property type="entry name" value="MurE/MurF N-terminal domain"/>
    <property type="match status" value="1"/>
</dbReference>
<keyword evidence="1 10" id="KW-0963">Cytoplasm</keyword>
<evidence type="ECO:0000313" key="15">
    <source>
        <dbReference type="EMBL" id="MDR7321578.1"/>
    </source>
</evidence>
<dbReference type="PANTHER" id="PTHR43024:SF1">
    <property type="entry name" value="UDP-N-ACETYLMURAMOYL-TRIPEPTIDE--D-ALANYL-D-ALANINE LIGASE"/>
    <property type="match status" value="1"/>
</dbReference>
<dbReference type="GO" id="GO:0005524">
    <property type="term" value="F:ATP binding"/>
    <property type="evidence" value="ECO:0007669"/>
    <property type="project" value="UniProtKB-UniRule"/>
</dbReference>
<dbReference type="EC" id="6.3.2.10" evidence="10 11"/>
<evidence type="ECO:0000256" key="2">
    <source>
        <dbReference type="ARBA" id="ARBA00022598"/>
    </source>
</evidence>
<comment type="catalytic activity">
    <reaction evidence="10 11">
        <text>D-alanyl-D-alanine + UDP-N-acetyl-alpha-D-muramoyl-L-alanyl-gamma-D-glutamyl-meso-2,6-diaminopimelate + ATP = UDP-N-acetyl-alpha-D-muramoyl-L-alanyl-gamma-D-glutamyl-meso-2,6-diaminopimeloyl-D-alanyl-D-alanine + ADP + phosphate + H(+)</text>
        <dbReference type="Rhea" id="RHEA:28374"/>
        <dbReference type="ChEBI" id="CHEBI:15378"/>
        <dbReference type="ChEBI" id="CHEBI:30616"/>
        <dbReference type="ChEBI" id="CHEBI:43474"/>
        <dbReference type="ChEBI" id="CHEBI:57822"/>
        <dbReference type="ChEBI" id="CHEBI:61386"/>
        <dbReference type="ChEBI" id="CHEBI:83905"/>
        <dbReference type="ChEBI" id="CHEBI:456216"/>
        <dbReference type="EC" id="6.3.2.10"/>
    </reaction>
</comment>
<name>A0AAE3ZNV5_9ACTN</name>
<comment type="function">
    <text evidence="10 11">Involved in cell wall formation. Catalyzes the final step in the synthesis of UDP-N-acetylmuramoyl-pentapeptide, the precursor of murein.</text>
</comment>
<keyword evidence="7 10" id="KW-0573">Peptidoglycan synthesis</keyword>
<evidence type="ECO:0000259" key="14">
    <source>
        <dbReference type="Pfam" id="PF08245"/>
    </source>
</evidence>
<keyword evidence="8 10" id="KW-0131">Cell cycle</keyword>
<comment type="similarity">
    <text evidence="10">Belongs to the MurCDEF family. MurF subfamily.</text>
</comment>
<dbReference type="RefSeq" id="WP_310410667.1">
    <property type="nucleotide sequence ID" value="NZ_JAVDYC010000001.1"/>
</dbReference>